<dbReference type="InterPro" id="IPR024079">
    <property type="entry name" value="MetalloPept_cat_dom_sf"/>
</dbReference>
<name>A0A8E6B9Z7_9BACT</name>
<accession>A0A8E6B9Z7</accession>
<proteinExistence type="predicted"/>
<dbReference type="Gene3D" id="3.40.390.10">
    <property type="entry name" value="Collagenase (Catalytic Domain)"/>
    <property type="match status" value="1"/>
</dbReference>
<dbReference type="RefSeq" id="WP_213499085.1">
    <property type="nucleotide sequence ID" value="NZ_CP074694.1"/>
</dbReference>
<dbReference type="GO" id="GO:0008237">
    <property type="term" value="F:metallopeptidase activity"/>
    <property type="evidence" value="ECO:0007669"/>
    <property type="project" value="InterPro"/>
</dbReference>
<dbReference type="AlphaFoldDB" id="A0A8E6B9Z7"/>
<keyword evidence="2" id="KW-1185">Reference proteome</keyword>
<dbReference type="KEGG" id="tsph:KIH39_09455"/>
<protein>
    <submittedName>
        <fullName evidence="1">Uncharacterized protein</fullName>
    </submittedName>
</protein>
<dbReference type="Proteomes" id="UP000676194">
    <property type="component" value="Chromosome"/>
</dbReference>
<organism evidence="1 2">
    <name type="scientific">Telmatocola sphagniphila</name>
    <dbReference type="NCBI Taxonomy" id="1123043"/>
    <lineage>
        <taxon>Bacteria</taxon>
        <taxon>Pseudomonadati</taxon>
        <taxon>Planctomycetota</taxon>
        <taxon>Planctomycetia</taxon>
        <taxon>Gemmatales</taxon>
        <taxon>Gemmataceae</taxon>
    </lineage>
</organism>
<sequence length="499" mass="58020">MKYLIVVIILGLRTALSDLSGSRVLAQDSPAAKASSEDRFEIRNLEGWTVYVNRAASKQYPKPMAQTLEHLRWELYQIKLAAPALAVTNMQENNALLIEYQEKVDLSYHPDRNWLLDQGYTIPKDPKSFMSLSIKTHLGDSYRHPFVVFHELAHAYDFHFIGQGSDYGNAECQANYERMMKEGKYEKVKIWDGRIGSHYARTNRMEYWAESTEAYFAVNDFYPFVRAELREHDPQMVRILERYWGVQPEEILKKEKELVTYLQMRNQKSSRPEFAKDSPATEKFTPTSRYEKRNVEGWTVYISPQLLEQPGLCSTMVTLLNYKLHMINHFLGEPGRRQLHEVPIWLEIGQTAGPYVRYCGSRELLASEGVNPDKSGAMEIRDPERMQKWVLLQQSDLLQELALAYYDRQASKKDSELGKKVKAAYEQAKKSGKYESVLRFDGQRVPHPSLSSDREYFAELMKSYFLVSDHYPFIRCELKDQDPVGYAIIASLWEGNPRR</sequence>
<evidence type="ECO:0000313" key="2">
    <source>
        <dbReference type="Proteomes" id="UP000676194"/>
    </source>
</evidence>
<dbReference type="EMBL" id="CP074694">
    <property type="protein sequence ID" value="QVL34112.1"/>
    <property type="molecule type" value="Genomic_DNA"/>
</dbReference>
<reference evidence="1" key="1">
    <citation type="submission" date="2021-05" db="EMBL/GenBank/DDBJ databases">
        <title>Complete genome sequence of the cellulolytic planctomycete Telmatocola sphagniphila SP2T and characterization of the first cellulase from planctomycetes.</title>
        <authorList>
            <person name="Rakitin A.L."/>
            <person name="Beletsky A.V."/>
            <person name="Naumoff D.G."/>
            <person name="Kulichevskaya I.S."/>
            <person name="Mardanov A.V."/>
            <person name="Ravin N.V."/>
            <person name="Dedysh S.N."/>
        </authorList>
    </citation>
    <scope>NUCLEOTIDE SEQUENCE</scope>
    <source>
        <strain evidence="1">SP2T</strain>
    </source>
</reference>
<evidence type="ECO:0000313" key="1">
    <source>
        <dbReference type="EMBL" id="QVL34112.1"/>
    </source>
</evidence>
<dbReference type="SUPFAM" id="SSF55486">
    <property type="entry name" value="Metalloproteases ('zincins'), catalytic domain"/>
    <property type="match status" value="1"/>
</dbReference>
<gene>
    <name evidence="1" type="ORF">KIH39_09455</name>
</gene>